<evidence type="ECO:0000313" key="1">
    <source>
        <dbReference type="EMBL" id="KAK7517687.1"/>
    </source>
</evidence>
<name>A0ABR1KMI1_9PEZI</name>
<accession>A0ABR1KMI1</accession>
<dbReference type="EMBL" id="JBBPHU010000005">
    <property type="protein sequence ID" value="KAK7517687.1"/>
    <property type="molecule type" value="Genomic_DNA"/>
</dbReference>
<proteinExistence type="predicted"/>
<organism evidence="1 2">
    <name type="scientific">Phyllosticta citriasiana</name>
    <dbReference type="NCBI Taxonomy" id="595635"/>
    <lineage>
        <taxon>Eukaryota</taxon>
        <taxon>Fungi</taxon>
        <taxon>Dikarya</taxon>
        <taxon>Ascomycota</taxon>
        <taxon>Pezizomycotina</taxon>
        <taxon>Dothideomycetes</taxon>
        <taxon>Dothideomycetes incertae sedis</taxon>
        <taxon>Botryosphaeriales</taxon>
        <taxon>Phyllostictaceae</taxon>
        <taxon>Phyllosticta</taxon>
    </lineage>
</organism>
<dbReference type="Proteomes" id="UP001363622">
    <property type="component" value="Unassembled WGS sequence"/>
</dbReference>
<gene>
    <name evidence="1" type="ORF">IWZ03DRAFT_177513</name>
</gene>
<dbReference type="InterPro" id="IPR015422">
    <property type="entry name" value="PyrdxlP-dep_Trfase_small"/>
</dbReference>
<keyword evidence="2" id="KW-1185">Reference proteome</keyword>
<sequence>MVDFHHTNGKPLVRIYNHNTDTYGDAKTQGATIAFNFLYPDGSPVAPFEVEKTADKNRIYLRTGRLCNPGGVAQHLGLSAAEIRAMHSTGMCCDLPAGVYKGKPLGSVSVSLGAMSTLEDVKTFLDLLSKEHLDKEPIKSDEADFFSSPATESGEDKSTVVCASRAMSEKAEYRATRHRKHRLLRWCCHG</sequence>
<dbReference type="Gene3D" id="3.90.1150.10">
    <property type="entry name" value="Aspartate Aminotransferase, domain 1"/>
    <property type="match status" value="1"/>
</dbReference>
<dbReference type="SUPFAM" id="SSF53383">
    <property type="entry name" value="PLP-dependent transferases"/>
    <property type="match status" value="1"/>
</dbReference>
<evidence type="ECO:0000313" key="2">
    <source>
        <dbReference type="Proteomes" id="UP001363622"/>
    </source>
</evidence>
<dbReference type="InterPro" id="IPR015424">
    <property type="entry name" value="PyrdxlP-dep_Trfase"/>
</dbReference>
<reference evidence="1 2" key="1">
    <citation type="submission" date="2024-04" db="EMBL/GenBank/DDBJ databases">
        <title>Phyllosticta paracitricarpa is synonymous to the EU quarantine fungus P. citricarpa based on phylogenomic analyses.</title>
        <authorList>
            <consortium name="Lawrence Berkeley National Laboratory"/>
            <person name="Van Ingen-Buijs V.A."/>
            <person name="Van Westerhoven A.C."/>
            <person name="Haridas S."/>
            <person name="Skiadas P."/>
            <person name="Martin F."/>
            <person name="Groenewald J.Z."/>
            <person name="Crous P.W."/>
            <person name="Seidl M.F."/>
        </authorList>
    </citation>
    <scope>NUCLEOTIDE SEQUENCE [LARGE SCALE GENOMIC DNA]</scope>
    <source>
        <strain evidence="1 2">CBS 123371</strain>
    </source>
</reference>
<comment type="caution">
    <text evidence="1">The sequence shown here is derived from an EMBL/GenBank/DDBJ whole genome shotgun (WGS) entry which is preliminary data.</text>
</comment>
<protein>
    <submittedName>
        <fullName evidence="1">Uncharacterized protein</fullName>
    </submittedName>
</protein>